<dbReference type="PANTHER" id="PTHR11808">
    <property type="entry name" value="TRANS-SULFURATION ENZYME FAMILY MEMBER"/>
    <property type="match status" value="1"/>
</dbReference>
<evidence type="ECO:0000313" key="5">
    <source>
        <dbReference type="EMBL" id="OTP98671.1"/>
    </source>
</evidence>
<dbReference type="GO" id="GO:0019346">
    <property type="term" value="P:transsulfuration"/>
    <property type="evidence" value="ECO:0007669"/>
    <property type="project" value="InterPro"/>
</dbReference>
<dbReference type="Pfam" id="PF01053">
    <property type="entry name" value="Cys_Met_Meta_PP"/>
    <property type="match status" value="1"/>
</dbReference>
<evidence type="ECO:0000256" key="1">
    <source>
        <dbReference type="ARBA" id="ARBA00001933"/>
    </source>
</evidence>
<dbReference type="EMBL" id="NART01000020">
    <property type="protein sequence ID" value="OTQ10298.1"/>
    <property type="molecule type" value="Genomic_DNA"/>
</dbReference>
<keyword evidence="7" id="KW-1185">Reference proteome</keyword>
<dbReference type="PROSITE" id="PS00868">
    <property type="entry name" value="CYS_MET_METAB_PP"/>
    <property type="match status" value="1"/>
</dbReference>
<dbReference type="GO" id="GO:0004123">
    <property type="term" value="F:cystathionine gamma-lyase activity"/>
    <property type="evidence" value="ECO:0007669"/>
    <property type="project" value="TreeGrafter"/>
</dbReference>
<dbReference type="OrthoDB" id="9805807at2"/>
<evidence type="ECO:0000256" key="4">
    <source>
        <dbReference type="RuleBase" id="RU362118"/>
    </source>
</evidence>
<dbReference type="RefSeq" id="WP_086287908.1">
    <property type="nucleotide sequence ID" value="NZ_MZNE01000006.1"/>
</dbReference>
<sequence length="388" mass="42171">MASQSKKLSQGTIAVRGGINTDDQYGSVVPVITPSTCYRYQEFATPREFDYGRKANPSRRFVEETVAKLEGGADAILTNCGMSAIHLVSVALLTPDDLVVAPHDCYGGSYRLFNSLSQRGYFKAIFVDQSDPVALKEALSLRPKLVLIETPSNPLLRVVDIQEISQQAHDVGALVLVDNTFMTPILQKPIDLGADIVTHSCTKFLNGHSDLLAGILVFKEQQLATDVLWWANNIGTLTSSFDSYLLLRGLRTLAARVTLQQVNAQKVVEFLVNHPKIAHVYHPSLSSNLGHEIAKKQQKGFGSLLSFELAGEPEIMPKFLKALNIITLAQSLGGVESLICHPATMTHSGISAQARKTAGISDQLLRISVGLEDVDDLLGDLEQALAVI</sequence>
<dbReference type="Gene3D" id="3.40.640.10">
    <property type="entry name" value="Type I PLP-dependent aspartate aminotransferase-like (Major domain)"/>
    <property type="match status" value="1"/>
</dbReference>
<feature type="modified residue" description="N6-(pyridoxal phosphate)lysine" evidence="3">
    <location>
        <position position="203"/>
    </location>
</feature>
<dbReference type="InterPro" id="IPR054542">
    <property type="entry name" value="Cys_met_metab_PP"/>
</dbReference>
<keyword evidence="2 3" id="KW-0663">Pyridoxal phosphate</keyword>
<dbReference type="GO" id="GO:0005737">
    <property type="term" value="C:cytoplasm"/>
    <property type="evidence" value="ECO:0007669"/>
    <property type="project" value="TreeGrafter"/>
</dbReference>
<name>A0A242NFK0_9GAMM</name>
<dbReference type="NCBIfam" id="TIGR02080">
    <property type="entry name" value="O_succ_thio_ly"/>
    <property type="match status" value="1"/>
</dbReference>
<organism evidence="5 8">
    <name type="scientific">Gilliamella apicola</name>
    <dbReference type="NCBI Taxonomy" id="1196095"/>
    <lineage>
        <taxon>Bacteria</taxon>
        <taxon>Pseudomonadati</taxon>
        <taxon>Pseudomonadota</taxon>
        <taxon>Gammaproteobacteria</taxon>
        <taxon>Orbales</taxon>
        <taxon>Orbaceae</taxon>
        <taxon>Gilliamella</taxon>
    </lineage>
</organism>
<protein>
    <submittedName>
        <fullName evidence="5">O-succinylhomoserine (Thiol)-lyase</fullName>
    </submittedName>
</protein>
<dbReference type="PANTHER" id="PTHR11808:SF75">
    <property type="entry name" value="CYSTATHIONINE GAMMA-SYNTHASE"/>
    <property type="match status" value="1"/>
</dbReference>
<dbReference type="GO" id="GO:0003962">
    <property type="term" value="F:cystathionine gamma-synthase activity"/>
    <property type="evidence" value="ECO:0007669"/>
    <property type="project" value="TreeGrafter"/>
</dbReference>
<gene>
    <name evidence="6" type="ORF">B6C91_06055</name>
    <name evidence="5" type="ORF">B6D08_10450</name>
</gene>
<comment type="cofactor">
    <cofactor evidence="1 4">
        <name>pyridoxal 5'-phosphate</name>
        <dbReference type="ChEBI" id="CHEBI:597326"/>
    </cofactor>
</comment>
<dbReference type="EMBL" id="NARP01000027">
    <property type="protein sequence ID" value="OTP98671.1"/>
    <property type="molecule type" value="Genomic_DNA"/>
</dbReference>
<reference evidence="7 8" key="1">
    <citation type="submission" date="2017-03" db="EMBL/GenBank/DDBJ databases">
        <title>Comparative genomics of honeybee gut symbionts reveal geographically distinct and subgroup specific antibiotic resistance.</title>
        <authorList>
            <person name="Ludvigsen J."/>
            <person name="Porcellato D."/>
            <person name="Labee-Lund T.M."/>
            <person name="Amdam G.V."/>
            <person name="Rudi K."/>
        </authorList>
    </citation>
    <scope>NUCLEOTIDE SEQUENCE [LARGE SCALE GENOMIC DNA]</scope>
    <source>
        <strain evidence="5 8">A-7-12</strain>
        <strain evidence="6 7">A-9-12</strain>
    </source>
</reference>
<dbReference type="InterPro" id="IPR011821">
    <property type="entry name" value="O_succ_thio_ly"/>
</dbReference>
<keyword evidence="5" id="KW-0456">Lyase</keyword>
<dbReference type="GO" id="GO:0030170">
    <property type="term" value="F:pyridoxal phosphate binding"/>
    <property type="evidence" value="ECO:0007669"/>
    <property type="project" value="InterPro"/>
</dbReference>
<dbReference type="PIRSF" id="PIRSF001434">
    <property type="entry name" value="CGS"/>
    <property type="match status" value="1"/>
</dbReference>
<dbReference type="Proteomes" id="UP000194977">
    <property type="component" value="Unassembled WGS sequence"/>
</dbReference>
<dbReference type="InterPro" id="IPR015422">
    <property type="entry name" value="PyrdxlP-dep_Trfase_small"/>
</dbReference>
<comment type="caution">
    <text evidence="5">The sequence shown here is derived from an EMBL/GenBank/DDBJ whole genome shotgun (WGS) entry which is preliminary data.</text>
</comment>
<dbReference type="CDD" id="cd00614">
    <property type="entry name" value="CGS_like"/>
    <property type="match status" value="1"/>
</dbReference>
<dbReference type="GO" id="GO:0019343">
    <property type="term" value="P:cysteine biosynthetic process via cystathionine"/>
    <property type="evidence" value="ECO:0007669"/>
    <property type="project" value="TreeGrafter"/>
</dbReference>
<proteinExistence type="inferred from homology"/>
<dbReference type="SUPFAM" id="SSF53383">
    <property type="entry name" value="PLP-dependent transferases"/>
    <property type="match status" value="1"/>
</dbReference>
<dbReference type="FunFam" id="3.40.640.10:FF:000046">
    <property type="entry name" value="Cystathionine gamma-lyase"/>
    <property type="match status" value="1"/>
</dbReference>
<evidence type="ECO:0000313" key="8">
    <source>
        <dbReference type="Proteomes" id="UP000194977"/>
    </source>
</evidence>
<comment type="similarity">
    <text evidence="4">Belongs to the trans-sulfuration enzymes family.</text>
</comment>
<evidence type="ECO:0000313" key="6">
    <source>
        <dbReference type="EMBL" id="OTQ10298.1"/>
    </source>
</evidence>
<dbReference type="Proteomes" id="UP000194800">
    <property type="component" value="Unassembled WGS sequence"/>
</dbReference>
<dbReference type="GO" id="GO:0009086">
    <property type="term" value="P:methionine biosynthetic process"/>
    <property type="evidence" value="ECO:0007669"/>
    <property type="project" value="UniProtKB-ARBA"/>
</dbReference>
<dbReference type="FunFam" id="3.90.1150.10:FF:000033">
    <property type="entry name" value="Cystathionine gamma-synthase"/>
    <property type="match status" value="1"/>
</dbReference>
<accession>A0A242NFK0</accession>
<dbReference type="InterPro" id="IPR015421">
    <property type="entry name" value="PyrdxlP-dep_Trfase_major"/>
</dbReference>
<dbReference type="InterPro" id="IPR015424">
    <property type="entry name" value="PyrdxlP-dep_Trfase"/>
</dbReference>
<evidence type="ECO:0000256" key="3">
    <source>
        <dbReference type="PIRSR" id="PIRSR001434-2"/>
    </source>
</evidence>
<dbReference type="Gene3D" id="3.90.1150.10">
    <property type="entry name" value="Aspartate Aminotransferase, domain 1"/>
    <property type="match status" value="1"/>
</dbReference>
<dbReference type="AlphaFoldDB" id="A0A242NFK0"/>
<dbReference type="InterPro" id="IPR000277">
    <property type="entry name" value="Cys/Met-Metab_PyrdxlP-dep_enz"/>
</dbReference>
<evidence type="ECO:0000313" key="7">
    <source>
        <dbReference type="Proteomes" id="UP000194800"/>
    </source>
</evidence>
<evidence type="ECO:0000256" key="2">
    <source>
        <dbReference type="ARBA" id="ARBA00022898"/>
    </source>
</evidence>